<dbReference type="Proteomes" id="UP000314294">
    <property type="component" value="Unassembled WGS sequence"/>
</dbReference>
<reference evidence="2 3" key="1">
    <citation type="submission" date="2019-03" db="EMBL/GenBank/DDBJ databases">
        <title>First draft genome of Liparis tanakae, snailfish: a comprehensive survey of snailfish specific genes.</title>
        <authorList>
            <person name="Kim W."/>
            <person name="Song I."/>
            <person name="Jeong J.-H."/>
            <person name="Kim D."/>
            <person name="Kim S."/>
            <person name="Ryu S."/>
            <person name="Song J.Y."/>
            <person name="Lee S.K."/>
        </authorList>
    </citation>
    <scope>NUCLEOTIDE SEQUENCE [LARGE SCALE GENOMIC DNA]</scope>
    <source>
        <tissue evidence="2">Muscle</tissue>
    </source>
</reference>
<evidence type="ECO:0000256" key="1">
    <source>
        <dbReference type="SAM" id="MobiDB-lite"/>
    </source>
</evidence>
<evidence type="ECO:0000313" key="3">
    <source>
        <dbReference type="Proteomes" id="UP000314294"/>
    </source>
</evidence>
<dbReference type="AlphaFoldDB" id="A0A4Z2H3R3"/>
<organism evidence="2 3">
    <name type="scientific">Liparis tanakae</name>
    <name type="common">Tanaka's snailfish</name>
    <dbReference type="NCBI Taxonomy" id="230148"/>
    <lineage>
        <taxon>Eukaryota</taxon>
        <taxon>Metazoa</taxon>
        <taxon>Chordata</taxon>
        <taxon>Craniata</taxon>
        <taxon>Vertebrata</taxon>
        <taxon>Euteleostomi</taxon>
        <taxon>Actinopterygii</taxon>
        <taxon>Neopterygii</taxon>
        <taxon>Teleostei</taxon>
        <taxon>Neoteleostei</taxon>
        <taxon>Acanthomorphata</taxon>
        <taxon>Eupercaria</taxon>
        <taxon>Perciformes</taxon>
        <taxon>Cottioidei</taxon>
        <taxon>Cottales</taxon>
        <taxon>Liparidae</taxon>
        <taxon>Liparis</taxon>
    </lineage>
</organism>
<sequence length="137" mass="14474">MSLSRPSAGRQHSSIPVPVPVSTGRLSNRCLGELSAVSFRIQFRCIPHSWGGGRTGGHEPQQQCLTLRSTRQEAAEPETLSGRKGGEQHGGTASTKATDPNRRDAAASSQMDEEEFRADGVDGADGAAEKTNTGTLN</sequence>
<dbReference type="EMBL" id="SRLO01000355">
    <property type="protein sequence ID" value="TNN59464.1"/>
    <property type="molecule type" value="Genomic_DNA"/>
</dbReference>
<proteinExistence type="predicted"/>
<comment type="caution">
    <text evidence="2">The sequence shown here is derived from an EMBL/GenBank/DDBJ whole genome shotgun (WGS) entry which is preliminary data.</text>
</comment>
<name>A0A4Z2H3R3_9TELE</name>
<accession>A0A4Z2H3R3</accession>
<feature type="compositionally biased region" description="Polar residues" evidence="1">
    <location>
        <begin position="1"/>
        <end position="14"/>
    </location>
</feature>
<feature type="region of interest" description="Disordered" evidence="1">
    <location>
        <begin position="49"/>
        <end position="137"/>
    </location>
</feature>
<keyword evidence="3" id="KW-1185">Reference proteome</keyword>
<protein>
    <submittedName>
        <fullName evidence="2">Uncharacterized protein</fullName>
    </submittedName>
</protein>
<feature type="region of interest" description="Disordered" evidence="1">
    <location>
        <begin position="1"/>
        <end position="25"/>
    </location>
</feature>
<feature type="compositionally biased region" description="Polar residues" evidence="1">
    <location>
        <begin position="60"/>
        <end position="69"/>
    </location>
</feature>
<gene>
    <name evidence="2" type="ORF">EYF80_030279</name>
</gene>
<evidence type="ECO:0000313" key="2">
    <source>
        <dbReference type="EMBL" id="TNN59464.1"/>
    </source>
</evidence>